<reference evidence="14" key="1">
    <citation type="journal article" date="2011" name="BMC Biol.">
        <title>The conservation and uniqueness of the caspase family in the basal chordate, amphioxus.</title>
        <authorList>
            <person name="Xu L.Q."/>
        </authorList>
    </citation>
    <scope>NUCLEOTIDE SEQUENCE</scope>
</reference>
<dbReference type="GO" id="GO:0042981">
    <property type="term" value="P:regulation of apoptotic process"/>
    <property type="evidence" value="ECO:0007669"/>
    <property type="project" value="InterPro"/>
</dbReference>
<dbReference type="AlphaFoldDB" id="G3FGP3"/>
<dbReference type="InterPro" id="IPR033139">
    <property type="entry name" value="Caspase_cys_AS"/>
</dbReference>
<dbReference type="InterPro" id="IPR001309">
    <property type="entry name" value="Pept_C14_p20"/>
</dbReference>
<dbReference type="Pfam" id="PF00656">
    <property type="entry name" value="Peptidase_C14"/>
    <property type="match status" value="1"/>
</dbReference>
<dbReference type="InterPro" id="IPR011600">
    <property type="entry name" value="Pept_C14_caspase"/>
</dbReference>
<evidence type="ECO:0000259" key="10">
    <source>
        <dbReference type="PROSITE" id="PS50017"/>
    </source>
</evidence>
<evidence type="ECO:0000256" key="3">
    <source>
        <dbReference type="ARBA" id="ARBA00022703"/>
    </source>
</evidence>
<dbReference type="CDD" id="cd00032">
    <property type="entry name" value="CASc"/>
    <property type="match status" value="1"/>
</dbReference>
<dbReference type="InterPro" id="IPR000488">
    <property type="entry name" value="Death_dom"/>
</dbReference>
<evidence type="ECO:0000313" key="14">
    <source>
        <dbReference type="EMBL" id="AEO22139.1"/>
    </source>
</evidence>
<dbReference type="SMART" id="SM00005">
    <property type="entry name" value="DEATH"/>
    <property type="match status" value="1"/>
</dbReference>
<feature type="domain" description="Death" evidence="10">
    <location>
        <begin position="150"/>
        <end position="221"/>
    </location>
</feature>
<protein>
    <submittedName>
        <fullName evidence="14">Caspase 1/2</fullName>
    </submittedName>
</protein>
<accession>G3FGP3</accession>
<dbReference type="Gene3D" id="3.40.50.1460">
    <property type="match status" value="1"/>
</dbReference>
<dbReference type="PRINTS" id="PR00376">
    <property type="entry name" value="IL1BCENZYME"/>
</dbReference>
<evidence type="ECO:0000256" key="6">
    <source>
        <dbReference type="ARBA" id="ARBA00022807"/>
    </source>
</evidence>
<feature type="compositionally biased region" description="Polar residues" evidence="9">
    <location>
        <begin position="123"/>
        <end position="134"/>
    </location>
</feature>
<evidence type="ECO:0000259" key="13">
    <source>
        <dbReference type="PROSITE" id="PS50208"/>
    </source>
</evidence>
<dbReference type="InterPro" id="IPR016129">
    <property type="entry name" value="Caspase_his_AS"/>
</dbReference>
<evidence type="ECO:0000259" key="11">
    <source>
        <dbReference type="PROSITE" id="PS50168"/>
    </source>
</evidence>
<dbReference type="PANTHER" id="PTHR47901">
    <property type="entry name" value="CASPASE RECRUITMENT DOMAIN-CONTAINING PROTEIN 18"/>
    <property type="match status" value="1"/>
</dbReference>
<dbReference type="PROSITE" id="PS50168">
    <property type="entry name" value="DED"/>
    <property type="match status" value="1"/>
</dbReference>
<dbReference type="GO" id="GO:0007165">
    <property type="term" value="P:signal transduction"/>
    <property type="evidence" value="ECO:0007669"/>
    <property type="project" value="InterPro"/>
</dbReference>
<dbReference type="CDD" id="cd00045">
    <property type="entry name" value="DED"/>
    <property type="match status" value="1"/>
</dbReference>
<dbReference type="InterPro" id="IPR011029">
    <property type="entry name" value="DEATH-like_dom_sf"/>
</dbReference>
<evidence type="ECO:0000259" key="12">
    <source>
        <dbReference type="PROSITE" id="PS50207"/>
    </source>
</evidence>
<evidence type="ECO:0000256" key="1">
    <source>
        <dbReference type="ARBA" id="ARBA00010134"/>
    </source>
</evidence>
<dbReference type="PROSITE" id="PS50017">
    <property type="entry name" value="DEATH_DOMAIN"/>
    <property type="match status" value="1"/>
</dbReference>
<dbReference type="SMART" id="SM00115">
    <property type="entry name" value="CASc"/>
    <property type="match status" value="1"/>
</dbReference>
<dbReference type="PROSITE" id="PS01121">
    <property type="entry name" value="CASPASE_HIS"/>
    <property type="match status" value="1"/>
</dbReference>
<dbReference type="GO" id="GO:0004197">
    <property type="term" value="F:cysteine-type endopeptidase activity"/>
    <property type="evidence" value="ECO:0007669"/>
    <property type="project" value="InterPro"/>
</dbReference>
<dbReference type="InterPro" id="IPR002398">
    <property type="entry name" value="Pept_C14"/>
</dbReference>
<dbReference type="FunFam" id="3.40.50.1460:FF:000026">
    <property type="entry name" value="Caspase 2, apoptosis-related cysteine peptidase"/>
    <property type="match status" value="1"/>
</dbReference>
<comment type="similarity">
    <text evidence="1 8">Belongs to the peptidase C14A family.</text>
</comment>
<feature type="domain" description="DED" evidence="11">
    <location>
        <begin position="5"/>
        <end position="84"/>
    </location>
</feature>
<feature type="domain" description="Caspase family p20" evidence="13">
    <location>
        <begin position="291"/>
        <end position="414"/>
    </location>
</feature>
<organism evidence="14">
    <name type="scientific">Branchiostoma lanceolatum</name>
    <name type="common">Common lancelet</name>
    <name type="synonym">Amphioxus lanceolatum</name>
    <dbReference type="NCBI Taxonomy" id="7740"/>
    <lineage>
        <taxon>Eukaryota</taxon>
        <taxon>Metazoa</taxon>
        <taxon>Chordata</taxon>
        <taxon>Cephalochordata</taxon>
        <taxon>Leptocardii</taxon>
        <taxon>Amphioxiformes</taxon>
        <taxon>Branchiostomatidae</taxon>
        <taxon>Branchiostoma</taxon>
    </lineage>
</organism>
<name>G3FGP3_BRALA</name>
<feature type="domain" description="Caspase family p10" evidence="12">
    <location>
        <begin position="452"/>
        <end position="541"/>
    </location>
</feature>
<keyword evidence="6" id="KW-0788">Thiol protease</keyword>
<dbReference type="InterPro" id="IPR002138">
    <property type="entry name" value="Pept_C14_p10"/>
</dbReference>
<feature type="compositionally biased region" description="Basic and acidic residues" evidence="9">
    <location>
        <begin position="90"/>
        <end position="104"/>
    </location>
</feature>
<evidence type="ECO:0000256" key="9">
    <source>
        <dbReference type="SAM" id="MobiDB-lite"/>
    </source>
</evidence>
<feature type="region of interest" description="Disordered" evidence="9">
    <location>
        <begin position="90"/>
        <end position="134"/>
    </location>
</feature>
<dbReference type="GO" id="GO:0006508">
    <property type="term" value="P:proteolysis"/>
    <property type="evidence" value="ECO:0007669"/>
    <property type="project" value="UniProtKB-KW"/>
</dbReference>
<evidence type="ECO:0000256" key="8">
    <source>
        <dbReference type="RuleBase" id="RU003971"/>
    </source>
</evidence>
<dbReference type="EMBL" id="JF717868">
    <property type="protein sequence ID" value="AEO22139.1"/>
    <property type="molecule type" value="mRNA"/>
</dbReference>
<proteinExistence type="evidence at transcript level"/>
<dbReference type="SUPFAM" id="SSF52129">
    <property type="entry name" value="Caspase-like"/>
    <property type="match status" value="1"/>
</dbReference>
<dbReference type="Gene3D" id="1.10.533.10">
    <property type="entry name" value="Death Domain, Fas"/>
    <property type="match status" value="2"/>
</dbReference>
<dbReference type="SUPFAM" id="SSF47986">
    <property type="entry name" value="DEATH domain"/>
    <property type="match status" value="2"/>
</dbReference>
<dbReference type="Pfam" id="PF00531">
    <property type="entry name" value="Death"/>
    <property type="match status" value="1"/>
</dbReference>
<evidence type="ECO:0000256" key="4">
    <source>
        <dbReference type="ARBA" id="ARBA00022737"/>
    </source>
</evidence>
<sequence>MAEKSRYDLYLEISQNLEDHESKDLRTYVSSNKLLPARDLQRMNPQQIFVKLEQKGKLQTGDLSLLVDLMTKINRDDFVKEAEKVAAREREALKRENKSDRGSDFSDETLAVPPAKRPRFQQPPGQSAKQTTTVDVSKHFDTVIKGVSHNWDGLAEELGFSDNDIKGLRHNQYLPDPDRKCREVLHRWKNKHASKATLQVLQNALININEGETAEKLEGGAGSSSSGLGKDLVGDQKQITGNHVTGRELLILKAGGDEGDGKIDVKVEKCDVGFWEKIMDEENPYKMGSKPRGYALVLNNRNFTNLRDRKGAAVDLDNINALLEGLSFKTHVLPDKTAEEIKEEVRAFSQRKDHRQMDCCFVVLMSHGDEGVIYGTDDKTVKLDDIFAMFDDNKCPRLKGKPKLFFIQACRGRNIYKGEDETDSSAPDVQVDLKSEMRRLLYPPKDEADGPAAGETSTRTDMFCGYATQLGYQAIRNTEHGSWFIQAITKVFMKHAKNTRLVRMMEMVKRDVSKREASFGGKQEVDFLSTLQKQKPLYFFPGED</sequence>
<dbReference type="GO" id="GO:0006915">
    <property type="term" value="P:apoptotic process"/>
    <property type="evidence" value="ECO:0007669"/>
    <property type="project" value="UniProtKB-KW"/>
</dbReference>
<keyword evidence="7" id="KW-0865">Zymogen</keyword>
<dbReference type="CDD" id="cd01670">
    <property type="entry name" value="Death"/>
    <property type="match status" value="1"/>
</dbReference>
<dbReference type="InterPro" id="IPR001875">
    <property type="entry name" value="DED_dom"/>
</dbReference>
<keyword evidence="3" id="KW-0053">Apoptosis</keyword>
<keyword evidence="5" id="KW-0378">Hydrolase</keyword>
<evidence type="ECO:0000256" key="5">
    <source>
        <dbReference type="ARBA" id="ARBA00022801"/>
    </source>
</evidence>
<keyword evidence="2" id="KW-0645">Protease</keyword>
<dbReference type="PROSITE" id="PS01122">
    <property type="entry name" value="CASPASE_CYS"/>
    <property type="match status" value="1"/>
</dbReference>
<dbReference type="PROSITE" id="PS50208">
    <property type="entry name" value="CASPASE_P20"/>
    <property type="match status" value="1"/>
</dbReference>
<dbReference type="PANTHER" id="PTHR47901:SF8">
    <property type="entry name" value="CASPASE-3"/>
    <property type="match status" value="1"/>
</dbReference>
<dbReference type="InterPro" id="IPR029030">
    <property type="entry name" value="Caspase-like_dom_sf"/>
</dbReference>
<evidence type="ECO:0000256" key="7">
    <source>
        <dbReference type="ARBA" id="ARBA00023145"/>
    </source>
</evidence>
<dbReference type="PROSITE" id="PS50207">
    <property type="entry name" value="CASPASE_P10"/>
    <property type="match status" value="1"/>
</dbReference>
<keyword evidence="4" id="KW-0677">Repeat</keyword>
<dbReference type="InterPro" id="IPR015917">
    <property type="entry name" value="Pept_C14A"/>
</dbReference>
<evidence type="ECO:0000256" key="2">
    <source>
        <dbReference type="ARBA" id="ARBA00022670"/>
    </source>
</evidence>